<dbReference type="InterPro" id="IPR042257">
    <property type="entry name" value="DGOK_C"/>
</dbReference>
<dbReference type="InterPro" id="IPR007729">
    <property type="entry name" value="DGOK"/>
</dbReference>
<evidence type="ECO:0000313" key="1">
    <source>
        <dbReference type="EMBL" id="QTC89848.1"/>
    </source>
</evidence>
<dbReference type="Proteomes" id="UP000663918">
    <property type="component" value="Chromosome"/>
</dbReference>
<dbReference type="GO" id="GO:0034194">
    <property type="term" value="P:D-galactonate catabolic process"/>
    <property type="evidence" value="ECO:0007669"/>
    <property type="project" value="InterPro"/>
</dbReference>
<dbReference type="RefSeq" id="WP_207868173.1">
    <property type="nucleotide sequence ID" value="NZ_CP062222.1"/>
</dbReference>
<organism evidence="1 2">
    <name type="scientific">Brevundimonas goettingensis</name>
    <dbReference type="NCBI Taxonomy" id="2774190"/>
    <lineage>
        <taxon>Bacteria</taxon>
        <taxon>Pseudomonadati</taxon>
        <taxon>Pseudomonadota</taxon>
        <taxon>Alphaproteobacteria</taxon>
        <taxon>Caulobacterales</taxon>
        <taxon>Caulobacteraceae</taxon>
        <taxon>Brevundimonas</taxon>
    </lineage>
</organism>
<protein>
    <submittedName>
        <fullName evidence="1">2-dehydro-3-deoxygalactonokinase</fullName>
    </submittedName>
</protein>
<sequence>MTELIGVDWGTSNLRVMRLGAEGQVLDRRVDPRGAGRLSADSFAGVLDEVAGDWLGEAPVLIAGMAGSRQGWIEAPYVFCPANAAGLAAQLARPVADRDIRIVPGVALIPNGLGDVMRGEETQALGLFEPGETGLMVAPGTHCKWIHVEGGAITGFRTFLTGELFAAVREATLIGRGMGQPGGHDAAFDDGVRLALSDPAVTAHLFNIRVRSLAGQLDPDGAADFLSGLLIGAELAAEATDRASPVRVVGEEQVAARYERALALAGFAQVSRVSGEVAVARGLYRIWKALP</sequence>
<dbReference type="AlphaFoldDB" id="A0A975BYG5"/>
<proteinExistence type="predicted"/>
<name>A0A975BYG5_9CAUL</name>
<dbReference type="InterPro" id="IPR042258">
    <property type="entry name" value="DGOK_N"/>
</dbReference>
<evidence type="ECO:0000313" key="2">
    <source>
        <dbReference type="Proteomes" id="UP000663918"/>
    </source>
</evidence>
<dbReference type="GO" id="GO:0008671">
    <property type="term" value="F:2-dehydro-3-deoxygalactonokinase activity"/>
    <property type="evidence" value="ECO:0007669"/>
    <property type="project" value="InterPro"/>
</dbReference>
<dbReference type="Pfam" id="PF05035">
    <property type="entry name" value="DGOK"/>
    <property type="match status" value="1"/>
</dbReference>
<keyword evidence="2" id="KW-1185">Reference proteome</keyword>
<accession>A0A975BYG5</accession>
<dbReference type="EMBL" id="CP062222">
    <property type="protein sequence ID" value="QTC89848.1"/>
    <property type="molecule type" value="Genomic_DNA"/>
</dbReference>
<gene>
    <name evidence="1" type="ORF">IFJ75_11105</name>
</gene>
<dbReference type="Gene3D" id="3.30.420.310">
    <property type="entry name" value="2-keto-3-deoxy-galactonokinase, C-terminal domain"/>
    <property type="match status" value="1"/>
</dbReference>
<reference evidence="1" key="1">
    <citation type="submission" date="2020-09" db="EMBL/GenBank/DDBJ databases">
        <title>Brevundimonas sp. LVF2 isolated from a puddle in Goettingen, Germany.</title>
        <authorList>
            <person name="Friedrich I."/>
            <person name="Klassen A."/>
            <person name="Hannes N."/>
            <person name="Schneider D."/>
            <person name="Hertel R."/>
            <person name="Daniel R."/>
        </authorList>
    </citation>
    <scope>NUCLEOTIDE SEQUENCE</scope>
    <source>
        <strain evidence="1">LVF2</strain>
    </source>
</reference>
<dbReference type="KEGG" id="bgoe:IFJ75_11105"/>
<dbReference type="Gene3D" id="3.30.420.300">
    <property type="entry name" value="2-keto-3-deoxy-galactonokinase, substrate binding domain"/>
    <property type="match status" value="1"/>
</dbReference>